<evidence type="ECO:0000313" key="1">
    <source>
        <dbReference type="EMBL" id="QAX97523.1"/>
    </source>
</evidence>
<reference evidence="1 2" key="1">
    <citation type="submission" date="2018-08" db="EMBL/GenBank/DDBJ databases">
        <title>EfsSzw_1, Complete genome sequences of 3 novel enterobacteria, Pakpunavirus like phages.</title>
        <authorList>
            <person name="Yuan S."/>
            <person name="Ma Y."/>
            <person name="Liu Q."/>
        </authorList>
    </citation>
    <scope>NUCLEOTIDE SEQUENCE [LARGE SCALE GENOMIC DNA]</scope>
</reference>
<dbReference type="Proteomes" id="UP000289690">
    <property type="component" value="Segment"/>
</dbReference>
<evidence type="ECO:0000313" key="2">
    <source>
        <dbReference type="Proteomes" id="UP000289690"/>
    </source>
</evidence>
<organism evidence="1 2">
    <name type="scientific">Enterococcus phage EfsSzw-1</name>
    <dbReference type="NCBI Taxonomy" id="2419745"/>
    <lineage>
        <taxon>Viruses</taxon>
        <taxon>Duplodnaviria</taxon>
        <taxon>Heunggongvirae</taxon>
        <taxon>Uroviricota</taxon>
        <taxon>Caudoviricetes</taxon>
        <taxon>Herelleviridae</taxon>
        <taxon>Brockvirinae</taxon>
        <taxon>Schiekvirus</taxon>
        <taxon>Schiekvirus Efsszw1</taxon>
    </lineage>
</organism>
<sequence length="70" mass="8412">MKKEKVPYFIAKIIENAGGTRNDRAKEYVIRSVIDDYYKGNWETFVQDWFGEYCNILKFYRAVENGYEVE</sequence>
<protein>
    <submittedName>
        <fullName evidence="1">Uncharacterized protein</fullName>
    </submittedName>
</protein>
<dbReference type="EMBL" id="MH791397">
    <property type="protein sequence ID" value="QAX97523.1"/>
    <property type="molecule type" value="Genomic_DNA"/>
</dbReference>
<accession>A0A411B7C9</accession>
<name>A0A411B7C9_9CAUD</name>
<keyword evidence="2" id="KW-1185">Reference proteome</keyword>
<gene>
    <name evidence="1" type="ORF">EfsSzw1_52</name>
</gene>
<proteinExistence type="predicted"/>